<evidence type="ECO:0000256" key="2">
    <source>
        <dbReference type="ARBA" id="ARBA00010792"/>
    </source>
</evidence>
<proteinExistence type="inferred from homology"/>
<protein>
    <submittedName>
        <fullName evidence="9">VTT domain-containing protein</fullName>
    </submittedName>
</protein>
<dbReference type="PANTHER" id="PTHR30353:SF15">
    <property type="entry name" value="INNER MEMBRANE PROTEIN YABI"/>
    <property type="match status" value="1"/>
</dbReference>
<evidence type="ECO:0000256" key="7">
    <source>
        <dbReference type="SAM" id="Phobius"/>
    </source>
</evidence>
<gene>
    <name evidence="9" type="ORF">QS748_08990</name>
</gene>
<dbReference type="PANTHER" id="PTHR30353">
    <property type="entry name" value="INNER MEMBRANE PROTEIN DEDA-RELATED"/>
    <property type="match status" value="1"/>
</dbReference>
<dbReference type="InterPro" id="IPR036938">
    <property type="entry name" value="PAP2/HPO_sf"/>
</dbReference>
<dbReference type="Gene3D" id="1.20.144.10">
    <property type="entry name" value="Phosphatidic acid phosphatase type 2/haloperoxidase"/>
    <property type="match status" value="1"/>
</dbReference>
<name>A0AA90ST92_9GAMM</name>
<feature type="transmembrane region" description="Helical" evidence="7">
    <location>
        <begin position="354"/>
        <end position="375"/>
    </location>
</feature>
<feature type="transmembrane region" description="Helical" evidence="7">
    <location>
        <begin position="264"/>
        <end position="285"/>
    </location>
</feature>
<dbReference type="SMART" id="SM00014">
    <property type="entry name" value="acidPPc"/>
    <property type="match status" value="1"/>
</dbReference>
<feature type="transmembrane region" description="Helical" evidence="7">
    <location>
        <begin position="234"/>
        <end position="257"/>
    </location>
</feature>
<evidence type="ECO:0000259" key="8">
    <source>
        <dbReference type="SMART" id="SM00014"/>
    </source>
</evidence>
<sequence>MALIESLLIIGLIVPGVPIMFALGALAGAGAMDPVLMLIWGWAGAIVGDGISYQLGYHFHQRIRYWWPFKNHPQWLKKGEDFFRSHGDMSIALGRFIGPVRPVIPVVAGMLYMPPKRFYTVNVLSAIPWSPVYLMPGFLAGAAIQANGEVPRVFFILMAVLISCAVIIPALTLWLSSQFRTKHLLAVSIPVSFITLGALITLEYTGTLSEYNMRASAWLADLHMIPYFKESMEWLTWIGSLKFLLIPMTAWIAWSYYQRKTESFITFFVAFAGMELSFWGLKWWINSPRPSLLENIDPFAFPSGHTTQAVFLLLWLSIQVSNGMNYVTRLLIISTAMMMAFLTGLSRLALNVHWLWDVATGFILGLLWLFLTLYASTPKTKNQE</sequence>
<comment type="caution">
    <text evidence="9">The sequence shown here is derived from an EMBL/GenBank/DDBJ whole genome shotgun (WGS) entry which is preliminary data.</text>
</comment>
<evidence type="ECO:0000256" key="6">
    <source>
        <dbReference type="ARBA" id="ARBA00023136"/>
    </source>
</evidence>
<keyword evidence="5 7" id="KW-1133">Transmembrane helix</keyword>
<dbReference type="EMBL" id="JASXSV010000012">
    <property type="protein sequence ID" value="MDP0589304.1"/>
    <property type="molecule type" value="Genomic_DNA"/>
</dbReference>
<dbReference type="InterPro" id="IPR032818">
    <property type="entry name" value="DedA-like"/>
</dbReference>
<feature type="transmembrane region" description="Helical" evidence="7">
    <location>
        <begin position="35"/>
        <end position="55"/>
    </location>
</feature>
<evidence type="ECO:0000256" key="3">
    <source>
        <dbReference type="ARBA" id="ARBA00022475"/>
    </source>
</evidence>
<evidence type="ECO:0000256" key="1">
    <source>
        <dbReference type="ARBA" id="ARBA00004651"/>
    </source>
</evidence>
<keyword evidence="3" id="KW-1003">Cell membrane</keyword>
<feature type="transmembrane region" description="Helical" evidence="7">
    <location>
        <begin position="300"/>
        <end position="318"/>
    </location>
</feature>
<comment type="subcellular location">
    <subcellularLocation>
        <location evidence="1">Cell membrane</location>
        <topology evidence="1">Multi-pass membrane protein</topology>
    </subcellularLocation>
</comment>
<evidence type="ECO:0000256" key="5">
    <source>
        <dbReference type="ARBA" id="ARBA00022989"/>
    </source>
</evidence>
<dbReference type="InterPro" id="IPR032816">
    <property type="entry name" value="VTT_dom"/>
</dbReference>
<dbReference type="Pfam" id="PF01569">
    <property type="entry name" value="PAP2"/>
    <property type="match status" value="1"/>
</dbReference>
<evidence type="ECO:0000313" key="9">
    <source>
        <dbReference type="EMBL" id="MDP0589304.1"/>
    </source>
</evidence>
<evidence type="ECO:0000313" key="10">
    <source>
        <dbReference type="Proteomes" id="UP001178148"/>
    </source>
</evidence>
<organism evidence="9 10">
    <name type="scientific">Candidatus Endonucleibacter bathymodioli</name>
    <dbReference type="NCBI Taxonomy" id="539814"/>
    <lineage>
        <taxon>Bacteria</taxon>
        <taxon>Pseudomonadati</taxon>
        <taxon>Pseudomonadota</taxon>
        <taxon>Gammaproteobacteria</taxon>
        <taxon>Oceanospirillales</taxon>
        <taxon>Endozoicomonadaceae</taxon>
        <taxon>Candidatus Endonucleibacter</taxon>
    </lineage>
</organism>
<feature type="transmembrane region" description="Helical" evidence="7">
    <location>
        <begin position="7"/>
        <end position="29"/>
    </location>
</feature>
<keyword evidence="4 7" id="KW-0812">Transmembrane</keyword>
<dbReference type="InterPro" id="IPR000326">
    <property type="entry name" value="PAP2/HPO"/>
</dbReference>
<dbReference type="SUPFAM" id="SSF48317">
    <property type="entry name" value="Acid phosphatase/Vanadium-dependent haloperoxidase"/>
    <property type="match status" value="1"/>
</dbReference>
<feature type="transmembrane region" description="Helical" evidence="7">
    <location>
        <begin position="119"/>
        <end position="141"/>
    </location>
</feature>
<dbReference type="GO" id="GO:0005886">
    <property type="term" value="C:plasma membrane"/>
    <property type="evidence" value="ECO:0007669"/>
    <property type="project" value="UniProtKB-SubCell"/>
</dbReference>
<keyword evidence="6 7" id="KW-0472">Membrane</keyword>
<feature type="transmembrane region" description="Helical" evidence="7">
    <location>
        <begin position="330"/>
        <end position="348"/>
    </location>
</feature>
<dbReference type="Pfam" id="PF09335">
    <property type="entry name" value="VTT_dom"/>
    <property type="match status" value="1"/>
</dbReference>
<feature type="transmembrane region" description="Helical" evidence="7">
    <location>
        <begin position="183"/>
        <end position="202"/>
    </location>
</feature>
<dbReference type="Proteomes" id="UP001178148">
    <property type="component" value="Unassembled WGS sequence"/>
</dbReference>
<keyword evidence="10" id="KW-1185">Reference proteome</keyword>
<dbReference type="AlphaFoldDB" id="A0AA90ST92"/>
<comment type="similarity">
    <text evidence="2">Belongs to the DedA family.</text>
</comment>
<accession>A0AA90ST92</accession>
<evidence type="ECO:0000256" key="4">
    <source>
        <dbReference type="ARBA" id="ARBA00022692"/>
    </source>
</evidence>
<reference evidence="9 10" key="1">
    <citation type="journal article" date="2023" name="bioRxiv">
        <title>An intranuclear bacterial parasite of deep-sea mussels expresses apoptosis inhibitors acquired from its host.</title>
        <authorList>
            <person name="Gonzalez Porras M.A."/>
            <person name="Assie A."/>
            <person name="Tietjen M."/>
            <person name="Violette M."/>
            <person name="Kleiner M."/>
            <person name="Gruber-Vodicka H."/>
            <person name="Dubilier N."/>
            <person name="Leisch N."/>
        </authorList>
    </citation>
    <scope>NUCLEOTIDE SEQUENCE [LARGE SCALE GENOMIC DNA]</scope>
    <source>
        <strain evidence="9">IAP13</strain>
    </source>
</reference>
<feature type="domain" description="Phosphatidic acid phosphatase type 2/haloperoxidase" evidence="8">
    <location>
        <begin position="265"/>
        <end position="373"/>
    </location>
</feature>
<feature type="transmembrane region" description="Helical" evidence="7">
    <location>
        <begin position="153"/>
        <end position="176"/>
    </location>
</feature>